<keyword evidence="2" id="KW-1185">Reference proteome</keyword>
<sequence length="63" mass="7377">MSKVAQVYDFTTGKEMVGITETNRKTFHVMKDGTMTSYFSQNKKSRLKDRARRALGYFFDLED</sequence>
<dbReference type="Proteomes" id="UP001597221">
    <property type="component" value="Unassembled WGS sequence"/>
</dbReference>
<gene>
    <name evidence="1" type="ORF">ACFSBH_19565</name>
</gene>
<name>A0ABW4HW83_9BACI</name>
<dbReference type="RefSeq" id="WP_379599338.1">
    <property type="nucleotide sequence ID" value="NZ_JBHUDE010000163.1"/>
</dbReference>
<organism evidence="1 2">
    <name type="scientific">Oceanobacillus luteolus</name>
    <dbReference type="NCBI Taxonomy" id="1274358"/>
    <lineage>
        <taxon>Bacteria</taxon>
        <taxon>Bacillati</taxon>
        <taxon>Bacillota</taxon>
        <taxon>Bacilli</taxon>
        <taxon>Bacillales</taxon>
        <taxon>Bacillaceae</taxon>
        <taxon>Oceanobacillus</taxon>
    </lineage>
</organism>
<comment type="caution">
    <text evidence="1">The sequence shown here is derived from an EMBL/GenBank/DDBJ whole genome shotgun (WGS) entry which is preliminary data.</text>
</comment>
<protein>
    <recommendedName>
        <fullName evidence="3">KTSC domain-containing protein</fullName>
    </recommendedName>
</protein>
<evidence type="ECO:0008006" key="3">
    <source>
        <dbReference type="Google" id="ProtNLM"/>
    </source>
</evidence>
<proteinExistence type="predicted"/>
<evidence type="ECO:0000313" key="2">
    <source>
        <dbReference type="Proteomes" id="UP001597221"/>
    </source>
</evidence>
<reference evidence="2" key="1">
    <citation type="journal article" date="2019" name="Int. J. Syst. Evol. Microbiol.">
        <title>The Global Catalogue of Microorganisms (GCM) 10K type strain sequencing project: providing services to taxonomists for standard genome sequencing and annotation.</title>
        <authorList>
            <consortium name="The Broad Institute Genomics Platform"/>
            <consortium name="The Broad Institute Genome Sequencing Center for Infectious Disease"/>
            <person name="Wu L."/>
            <person name="Ma J."/>
        </authorList>
    </citation>
    <scope>NUCLEOTIDE SEQUENCE [LARGE SCALE GENOMIC DNA]</scope>
    <source>
        <strain evidence="2">CGMCC 1.12376</strain>
    </source>
</reference>
<accession>A0ABW4HW83</accession>
<evidence type="ECO:0000313" key="1">
    <source>
        <dbReference type="EMBL" id="MFD1609821.1"/>
    </source>
</evidence>
<dbReference type="EMBL" id="JBHUDE010000163">
    <property type="protein sequence ID" value="MFD1609821.1"/>
    <property type="molecule type" value="Genomic_DNA"/>
</dbReference>